<keyword evidence="11" id="KW-1185">Reference proteome</keyword>
<comment type="subcellular location">
    <subcellularLocation>
        <location evidence="2">Membrane</location>
    </subcellularLocation>
</comment>
<proteinExistence type="predicted"/>
<organism evidence="10 11">
    <name type="scientific">Lacrimispora xylanolytica</name>
    <dbReference type="NCBI Taxonomy" id="29375"/>
    <lineage>
        <taxon>Bacteria</taxon>
        <taxon>Bacillati</taxon>
        <taxon>Bacillota</taxon>
        <taxon>Clostridia</taxon>
        <taxon>Lachnospirales</taxon>
        <taxon>Lachnospiraceae</taxon>
        <taxon>Lacrimispora</taxon>
    </lineage>
</organism>
<dbReference type="InterPro" id="IPR050351">
    <property type="entry name" value="BphY/WalK/GraS-like"/>
</dbReference>
<feature type="transmembrane region" description="Helical" evidence="8">
    <location>
        <begin position="21"/>
        <end position="46"/>
    </location>
</feature>
<evidence type="ECO:0000256" key="8">
    <source>
        <dbReference type="SAM" id="Phobius"/>
    </source>
</evidence>
<gene>
    <name evidence="10" type="ORF">OW255_13720</name>
</gene>
<keyword evidence="8" id="KW-0472">Membrane</keyword>
<evidence type="ECO:0000259" key="9">
    <source>
        <dbReference type="PROSITE" id="PS50109"/>
    </source>
</evidence>
<dbReference type="EMBL" id="CP113524">
    <property type="protein sequence ID" value="WAJ22622.1"/>
    <property type="molecule type" value="Genomic_DNA"/>
</dbReference>
<evidence type="ECO:0000313" key="11">
    <source>
        <dbReference type="Proteomes" id="UP001163115"/>
    </source>
</evidence>
<dbReference type="GO" id="GO:0016301">
    <property type="term" value="F:kinase activity"/>
    <property type="evidence" value="ECO:0007669"/>
    <property type="project" value="UniProtKB-KW"/>
</dbReference>
<keyword evidence="8" id="KW-1133">Transmembrane helix</keyword>
<keyword evidence="8" id="KW-0812">Transmembrane</keyword>
<evidence type="ECO:0000256" key="2">
    <source>
        <dbReference type="ARBA" id="ARBA00004370"/>
    </source>
</evidence>
<dbReference type="CDD" id="cd00082">
    <property type="entry name" value="HisKA"/>
    <property type="match status" value="1"/>
</dbReference>
<dbReference type="Pfam" id="PF02518">
    <property type="entry name" value="HATPase_c"/>
    <property type="match status" value="1"/>
</dbReference>
<evidence type="ECO:0000256" key="4">
    <source>
        <dbReference type="ARBA" id="ARBA00022553"/>
    </source>
</evidence>
<dbReference type="SMART" id="SM00387">
    <property type="entry name" value="HATPase_c"/>
    <property type="match status" value="1"/>
</dbReference>
<keyword evidence="5" id="KW-0808">Transferase</keyword>
<evidence type="ECO:0000256" key="3">
    <source>
        <dbReference type="ARBA" id="ARBA00012438"/>
    </source>
</evidence>
<keyword evidence="4" id="KW-0597">Phosphoprotein</keyword>
<reference evidence="10" key="1">
    <citation type="submission" date="2022-11" db="EMBL/GenBank/DDBJ databases">
        <title>Lacrimispora xylanolytica sy1, complete genome.</title>
        <authorList>
            <person name="Choi S."/>
        </authorList>
    </citation>
    <scope>NUCLEOTIDE SEQUENCE</scope>
    <source>
        <strain evidence="10">Sy1</strain>
    </source>
</reference>
<dbReference type="InterPro" id="IPR003661">
    <property type="entry name" value="HisK_dim/P_dom"/>
</dbReference>
<evidence type="ECO:0000256" key="5">
    <source>
        <dbReference type="ARBA" id="ARBA00022679"/>
    </source>
</evidence>
<dbReference type="InterPro" id="IPR004358">
    <property type="entry name" value="Sig_transdc_His_kin-like_C"/>
</dbReference>
<dbReference type="Gene3D" id="1.10.287.130">
    <property type="match status" value="1"/>
</dbReference>
<dbReference type="EC" id="2.7.13.3" evidence="3"/>
<dbReference type="PANTHER" id="PTHR45453:SF1">
    <property type="entry name" value="PHOSPHATE REGULON SENSOR PROTEIN PHOR"/>
    <property type="match status" value="1"/>
</dbReference>
<dbReference type="InterPro" id="IPR005467">
    <property type="entry name" value="His_kinase_dom"/>
</dbReference>
<evidence type="ECO:0000256" key="7">
    <source>
        <dbReference type="ARBA" id="ARBA00023012"/>
    </source>
</evidence>
<evidence type="ECO:0000256" key="6">
    <source>
        <dbReference type="ARBA" id="ARBA00022777"/>
    </source>
</evidence>
<dbReference type="Gene3D" id="3.30.565.10">
    <property type="entry name" value="Histidine kinase-like ATPase, C-terminal domain"/>
    <property type="match status" value="1"/>
</dbReference>
<dbReference type="Pfam" id="PF00512">
    <property type="entry name" value="HisKA"/>
    <property type="match status" value="1"/>
</dbReference>
<evidence type="ECO:0000313" key="10">
    <source>
        <dbReference type="EMBL" id="WAJ22622.1"/>
    </source>
</evidence>
<dbReference type="SUPFAM" id="SSF47384">
    <property type="entry name" value="Homodimeric domain of signal transducing histidine kinase"/>
    <property type="match status" value="1"/>
</dbReference>
<protein>
    <recommendedName>
        <fullName evidence="3">histidine kinase</fullName>
        <ecNumber evidence="3">2.7.13.3</ecNumber>
    </recommendedName>
</protein>
<sequence length="367" mass="42418">MSKSSRSRSNYKSQISRSIALQYFIALGFFFVAFLLFSFIAYLFVSSISWYRYNPFYEILRFVRDYIVVFLGIPMMAGWFYITYLFVKKPLSYLDHIITASEKLAAPTTEQIILPDVLKTVQDELNQVREMALRNAQLAKDAEQRKNDLIVYLAHDLKTPLTSVIGYLTLLRDETKISEELRIKYLSISLNKAERLEDLINEFFEITRFNLSGIELQYSNVNVTRLLEQLIFEFKPMLLEKKLECKYSISPNITVRCDADKIQRVFDNLLRNAVFYSFERTVIEISVTQTSAHTTIKFLNHGNTIPKEKLERVFEQFYRLDSSRGTNNGGAGLGLAIAKEIISLHHGTITAHSENDIVEFTVTLPLS</sequence>
<keyword evidence="6 10" id="KW-0418">Kinase</keyword>
<accession>A0ABY7A801</accession>
<dbReference type="PRINTS" id="PR00344">
    <property type="entry name" value="BCTRLSENSOR"/>
</dbReference>
<dbReference type="SMART" id="SM00388">
    <property type="entry name" value="HisKA"/>
    <property type="match status" value="1"/>
</dbReference>
<keyword evidence="7" id="KW-0902">Two-component regulatory system</keyword>
<dbReference type="InterPro" id="IPR036097">
    <property type="entry name" value="HisK_dim/P_sf"/>
</dbReference>
<dbReference type="InterPro" id="IPR036890">
    <property type="entry name" value="HATPase_C_sf"/>
</dbReference>
<dbReference type="Proteomes" id="UP001163115">
    <property type="component" value="Chromosome"/>
</dbReference>
<dbReference type="PANTHER" id="PTHR45453">
    <property type="entry name" value="PHOSPHATE REGULON SENSOR PROTEIN PHOR"/>
    <property type="match status" value="1"/>
</dbReference>
<feature type="domain" description="Histidine kinase" evidence="9">
    <location>
        <begin position="152"/>
        <end position="367"/>
    </location>
</feature>
<evidence type="ECO:0000256" key="1">
    <source>
        <dbReference type="ARBA" id="ARBA00000085"/>
    </source>
</evidence>
<dbReference type="InterPro" id="IPR003594">
    <property type="entry name" value="HATPase_dom"/>
</dbReference>
<dbReference type="PROSITE" id="PS50109">
    <property type="entry name" value="HIS_KIN"/>
    <property type="match status" value="1"/>
</dbReference>
<dbReference type="SUPFAM" id="SSF55874">
    <property type="entry name" value="ATPase domain of HSP90 chaperone/DNA topoisomerase II/histidine kinase"/>
    <property type="match status" value="1"/>
</dbReference>
<comment type="catalytic activity">
    <reaction evidence="1">
        <text>ATP + protein L-histidine = ADP + protein N-phospho-L-histidine.</text>
        <dbReference type="EC" id="2.7.13.3"/>
    </reaction>
</comment>
<name>A0ABY7A801_9FIRM</name>
<feature type="transmembrane region" description="Helical" evidence="8">
    <location>
        <begin position="66"/>
        <end position="87"/>
    </location>
</feature>